<keyword evidence="3" id="KW-1185">Reference proteome</keyword>
<evidence type="ECO:0000313" key="3">
    <source>
        <dbReference type="Proteomes" id="UP000324222"/>
    </source>
</evidence>
<dbReference type="AlphaFoldDB" id="A0A5B7DB79"/>
<evidence type="ECO:0000313" key="2">
    <source>
        <dbReference type="EMBL" id="MPC18618.1"/>
    </source>
</evidence>
<sequence>MVEVVIMAGRGGLVSPSTSPPLTSHTHSFSPPHPELKCPPVEIMSGDIPEDPDEGKTCKGAG</sequence>
<organism evidence="2 3">
    <name type="scientific">Portunus trituberculatus</name>
    <name type="common">Swimming crab</name>
    <name type="synonym">Neptunus trituberculatus</name>
    <dbReference type="NCBI Taxonomy" id="210409"/>
    <lineage>
        <taxon>Eukaryota</taxon>
        <taxon>Metazoa</taxon>
        <taxon>Ecdysozoa</taxon>
        <taxon>Arthropoda</taxon>
        <taxon>Crustacea</taxon>
        <taxon>Multicrustacea</taxon>
        <taxon>Malacostraca</taxon>
        <taxon>Eumalacostraca</taxon>
        <taxon>Eucarida</taxon>
        <taxon>Decapoda</taxon>
        <taxon>Pleocyemata</taxon>
        <taxon>Brachyura</taxon>
        <taxon>Eubrachyura</taxon>
        <taxon>Portunoidea</taxon>
        <taxon>Portunidae</taxon>
        <taxon>Portuninae</taxon>
        <taxon>Portunus</taxon>
    </lineage>
</organism>
<reference evidence="2 3" key="1">
    <citation type="submission" date="2019-05" db="EMBL/GenBank/DDBJ databases">
        <title>Another draft genome of Portunus trituberculatus and its Hox gene families provides insights of decapod evolution.</title>
        <authorList>
            <person name="Jeong J.-H."/>
            <person name="Song I."/>
            <person name="Kim S."/>
            <person name="Choi T."/>
            <person name="Kim D."/>
            <person name="Ryu S."/>
            <person name="Kim W."/>
        </authorList>
    </citation>
    <scope>NUCLEOTIDE SEQUENCE [LARGE SCALE GENOMIC DNA]</scope>
    <source>
        <tissue evidence="2">Muscle</tissue>
    </source>
</reference>
<accession>A0A5B7DB79</accession>
<feature type="region of interest" description="Disordered" evidence="1">
    <location>
        <begin position="11"/>
        <end position="62"/>
    </location>
</feature>
<dbReference type="EMBL" id="VSRR010000697">
    <property type="protein sequence ID" value="MPC18618.1"/>
    <property type="molecule type" value="Genomic_DNA"/>
</dbReference>
<feature type="compositionally biased region" description="Low complexity" evidence="1">
    <location>
        <begin position="15"/>
        <end position="30"/>
    </location>
</feature>
<evidence type="ECO:0000256" key="1">
    <source>
        <dbReference type="SAM" id="MobiDB-lite"/>
    </source>
</evidence>
<gene>
    <name evidence="2" type="ORF">E2C01_011505</name>
</gene>
<name>A0A5B7DB79_PORTR</name>
<comment type="caution">
    <text evidence="2">The sequence shown here is derived from an EMBL/GenBank/DDBJ whole genome shotgun (WGS) entry which is preliminary data.</text>
</comment>
<proteinExistence type="predicted"/>
<protein>
    <submittedName>
        <fullName evidence="2">Uncharacterized protein</fullName>
    </submittedName>
</protein>
<dbReference type="Proteomes" id="UP000324222">
    <property type="component" value="Unassembled WGS sequence"/>
</dbReference>